<evidence type="ECO:0000256" key="3">
    <source>
        <dbReference type="ARBA" id="ARBA00007470"/>
    </source>
</evidence>
<feature type="compositionally biased region" description="Polar residues" evidence="10">
    <location>
        <begin position="197"/>
        <end position="206"/>
    </location>
</feature>
<evidence type="ECO:0000256" key="1">
    <source>
        <dbReference type="ARBA" id="ARBA00002817"/>
    </source>
</evidence>
<feature type="region of interest" description="Disordered" evidence="10">
    <location>
        <begin position="150"/>
        <end position="275"/>
    </location>
</feature>
<dbReference type="EMBL" id="KZ851921">
    <property type="protein sequence ID" value="RDH18960.1"/>
    <property type="molecule type" value="Genomic_DNA"/>
</dbReference>
<evidence type="ECO:0000256" key="6">
    <source>
        <dbReference type="ARBA" id="ARBA00023163"/>
    </source>
</evidence>
<dbReference type="VEuPathDB" id="FungiDB:M747DRAFT_332609"/>
<dbReference type="SUPFAM" id="SSF142897">
    <property type="entry name" value="TFB5-like"/>
    <property type="match status" value="1"/>
</dbReference>
<dbReference type="SUPFAM" id="SSF49764">
    <property type="entry name" value="HSP20-like chaperones"/>
    <property type="match status" value="1"/>
</dbReference>
<evidence type="ECO:0000256" key="4">
    <source>
        <dbReference type="ARBA" id="ARBA00022763"/>
    </source>
</evidence>
<evidence type="ECO:0000313" key="12">
    <source>
        <dbReference type="Proteomes" id="UP000253845"/>
    </source>
</evidence>
<evidence type="ECO:0000256" key="2">
    <source>
        <dbReference type="ARBA" id="ARBA00004123"/>
    </source>
</evidence>
<evidence type="ECO:0000256" key="5">
    <source>
        <dbReference type="ARBA" id="ARBA00023015"/>
    </source>
</evidence>
<name>A0A370BXD6_ASPNG</name>
<dbReference type="GO" id="GO:0006367">
    <property type="term" value="P:transcription initiation at RNA polymerase II promoter"/>
    <property type="evidence" value="ECO:0007669"/>
    <property type="project" value="InterPro"/>
</dbReference>
<dbReference type="GO" id="GO:0000439">
    <property type="term" value="C:transcription factor TFIIH core complex"/>
    <property type="evidence" value="ECO:0007669"/>
    <property type="project" value="InterPro"/>
</dbReference>
<dbReference type="Gene3D" id="2.60.40.790">
    <property type="match status" value="1"/>
</dbReference>
<evidence type="ECO:0000256" key="8">
    <source>
        <dbReference type="ARBA" id="ARBA00023242"/>
    </source>
</evidence>
<dbReference type="Pfam" id="PF06331">
    <property type="entry name" value="Tfb5"/>
    <property type="match status" value="1"/>
</dbReference>
<dbReference type="CDD" id="cd00298">
    <property type="entry name" value="ACD_sHsps_p23-like"/>
    <property type="match status" value="1"/>
</dbReference>
<protein>
    <recommendedName>
        <fullName evidence="9">RNA polymerase II transcription factor B subunit 5</fullName>
    </recommendedName>
</protein>
<keyword evidence="4" id="KW-0227">DNA damage</keyword>
<feature type="compositionally biased region" description="Basic and acidic residues" evidence="10">
    <location>
        <begin position="162"/>
        <end position="182"/>
    </location>
</feature>
<gene>
    <name evidence="11" type="ORF">M747DRAFT_332609</name>
</gene>
<evidence type="ECO:0000313" key="11">
    <source>
        <dbReference type="EMBL" id="RDH18960.1"/>
    </source>
</evidence>
<organism evidence="11 12">
    <name type="scientific">Aspergillus niger ATCC 13496</name>
    <dbReference type="NCBI Taxonomy" id="1353008"/>
    <lineage>
        <taxon>Eukaryota</taxon>
        <taxon>Fungi</taxon>
        <taxon>Dikarya</taxon>
        <taxon>Ascomycota</taxon>
        <taxon>Pezizomycotina</taxon>
        <taxon>Eurotiomycetes</taxon>
        <taxon>Eurotiomycetidae</taxon>
        <taxon>Eurotiales</taxon>
        <taxon>Aspergillaceae</taxon>
        <taxon>Aspergillus</taxon>
        <taxon>Aspergillus subgen. Circumdati</taxon>
    </lineage>
</organism>
<dbReference type="GO" id="GO:0006289">
    <property type="term" value="P:nucleotide-excision repair"/>
    <property type="evidence" value="ECO:0007669"/>
    <property type="project" value="InterPro"/>
</dbReference>
<comment type="subcellular location">
    <subcellularLocation>
        <location evidence="2">Nucleus</location>
    </subcellularLocation>
</comment>
<dbReference type="InterPro" id="IPR009400">
    <property type="entry name" value="TFIIH_TTDA/Tfb5"/>
</dbReference>
<keyword evidence="7" id="KW-0234">DNA repair</keyword>
<sequence length="354" mass="40189">MPRAVRGVLIECDPSVKAIILKYDEERHDYIVEDLDDDRHLVIKESQLQNLKARLTKDDSVLAPDPCNAPYRVSTVLMLSRLGQSEKFYQEPVGTPKRIKPVFDIRFFQSAYYLDGELAGAIAGTIKLNITDQRTLVVCGIMERAYPMDTRAPATQSTTVGKEMDAELKPTSDEKKKYRENPQDETAAIGDDLPSVQDAQAPSGRQSDTDVEAMPQPAFQEESSDQGEGSREKPRVYIVPQLRAKDKGRGRAKGILRKPGSENDELESDDDQQDRADFNERMNPFIYTGDRPYPSTTWVWVLAERKVGPFFRSFRFKRPINWDAAQSRFMNGLLLLRLPVIVGPKKRVCFKLDD</sequence>
<dbReference type="InterPro" id="IPR035935">
    <property type="entry name" value="TFB5-like_sf"/>
</dbReference>
<dbReference type="InterPro" id="IPR008978">
    <property type="entry name" value="HSP20-like_chaperone"/>
</dbReference>
<feature type="compositionally biased region" description="Acidic residues" evidence="10">
    <location>
        <begin position="262"/>
        <end position="272"/>
    </location>
</feature>
<keyword evidence="6" id="KW-0804">Transcription</keyword>
<dbReference type="Gene3D" id="3.30.70.1220">
    <property type="entry name" value="TFB5-like"/>
    <property type="match status" value="1"/>
</dbReference>
<dbReference type="Proteomes" id="UP000253845">
    <property type="component" value="Unassembled WGS sequence"/>
</dbReference>
<keyword evidence="5" id="KW-0805">Transcription regulation</keyword>
<comment type="similarity">
    <text evidence="3">Belongs to the TFB5 family.</text>
</comment>
<evidence type="ECO:0000256" key="10">
    <source>
        <dbReference type="SAM" id="MobiDB-lite"/>
    </source>
</evidence>
<proteinExistence type="inferred from homology"/>
<reference evidence="11 12" key="1">
    <citation type="submission" date="2018-07" db="EMBL/GenBank/DDBJ databases">
        <title>Section-level genome sequencing of Aspergillus section Nigri to investigate inter- and intra-species variation.</title>
        <authorList>
            <consortium name="DOE Joint Genome Institute"/>
            <person name="Vesth T.C."/>
            <person name="Nybo J.L."/>
            <person name="Theobald S."/>
            <person name="Frisvad J.C."/>
            <person name="Larsen T.O."/>
            <person name="Nielsen K.F."/>
            <person name="Hoof J.B."/>
            <person name="Brandl J."/>
            <person name="Salamov A."/>
            <person name="Riley R."/>
            <person name="Gladden J.M."/>
            <person name="Phatale P."/>
            <person name="Nielsen M.T."/>
            <person name="Lyhne E.K."/>
            <person name="Kogle M.E."/>
            <person name="Strasser K."/>
            <person name="McDonnell E."/>
            <person name="Barry K."/>
            <person name="Clum A."/>
            <person name="Chen C."/>
            <person name="Nolan M."/>
            <person name="Sandor L."/>
            <person name="Kuo A."/>
            <person name="Lipzen A."/>
            <person name="Hainaut M."/>
            <person name="Drula E."/>
            <person name="Tsang A."/>
            <person name="Magnuson J.K."/>
            <person name="Henrissat B."/>
            <person name="Wiebenga A."/>
            <person name="Simmons B.A."/>
            <person name="Makela M.R."/>
            <person name="De vries R.P."/>
            <person name="Grigoriev I.V."/>
            <person name="Mortensen U.H."/>
            <person name="Baker S.E."/>
            <person name="Andersen M.R."/>
        </authorList>
    </citation>
    <scope>NUCLEOTIDE SEQUENCE [LARGE SCALE GENOMIC DNA]</scope>
    <source>
        <strain evidence="11 12">ATCC 13496</strain>
    </source>
</reference>
<dbReference type="AlphaFoldDB" id="A0A370BXD6"/>
<comment type="function">
    <text evidence="1">Component of the general transcription and DNA repair factor IIH (TFIIH) core complex, which is involved in general and transcription-coupled nucleotide excision repair (NER) of damaged DNA and, when complexed to TFIIK, in RNA transcription by RNA polymerase II. In NER, TFIIH acts by opening DNA around the lesion to allow the excision of the damaged oligonucleotide and its replacement by a new DNA fragment. In transcription, TFIIH has an essential role in transcription initiation. When the pre-initiation complex (PIC) has been established, TFIIH is required for promoter opening and promoter escape. Phosphorylation of the C-terminal tail (CTD) of the largest subunit of RNA polymerase II by the kinase module TFIIK controls the initiation of transcription.</text>
</comment>
<evidence type="ECO:0000256" key="9">
    <source>
        <dbReference type="ARBA" id="ARBA00033339"/>
    </source>
</evidence>
<dbReference type="FunFam" id="3.30.70.1220:FF:000002">
    <property type="entry name" value="RNA polymerase II transcription factor B subunit 5"/>
    <property type="match status" value="1"/>
</dbReference>
<evidence type="ECO:0000256" key="7">
    <source>
        <dbReference type="ARBA" id="ARBA00023204"/>
    </source>
</evidence>
<dbReference type="SMART" id="SM01395">
    <property type="entry name" value="Tbf5"/>
    <property type="match status" value="1"/>
</dbReference>
<accession>A0A370BXD6</accession>
<keyword evidence="8" id="KW-0539">Nucleus</keyword>